<dbReference type="Pfam" id="PF20773">
    <property type="entry name" value="InhA-like_MAM"/>
    <property type="match status" value="1"/>
</dbReference>
<keyword evidence="2" id="KW-0732">Signal</keyword>
<feature type="region of interest" description="Disordered" evidence="1">
    <location>
        <begin position="27"/>
        <end position="50"/>
    </location>
</feature>
<proteinExistence type="predicted"/>
<comment type="caution">
    <text evidence="5">The sequence shown here is derived from an EMBL/GenBank/DDBJ whole genome shotgun (WGS) entry which is preliminary data.</text>
</comment>
<dbReference type="RefSeq" id="WP_191278739.1">
    <property type="nucleotide sequence ID" value="NZ_BNAD01000003.1"/>
</dbReference>
<dbReference type="PANTHER" id="PTHR41775:SF1">
    <property type="entry name" value="PEPTIDASE M6-LIKE DOMAIN-CONTAINING PROTEIN"/>
    <property type="match status" value="1"/>
</dbReference>
<gene>
    <name evidence="5" type="ORF">GCM10011376_14520</name>
</gene>
<evidence type="ECO:0000259" key="3">
    <source>
        <dbReference type="Pfam" id="PF05547"/>
    </source>
</evidence>
<dbReference type="Pfam" id="PF20774">
    <property type="entry name" value="InhA-like_VEG"/>
    <property type="match status" value="1"/>
</dbReference>
<name>A0ABQ3HGU0_9ACTN</name>
<feature type="chain" id="PRO_5045238149" evidence="2">
    <location>
        <begin position="33"/>
        <end position="768"/>
    </location>
</feature>
<keyword evidence="5" id="KW-0645">Protease</keyword>
<protein>
    <submittedName>
        <fullName evidence="5">Protease</fullName>
    </submittedName>
</protein>
<dbReference type="GO" id="GO:0008233">
    <property type="term" value="F:peptidase activity"/>
    <property type="evidence" value="ECO:0007669"/>
    <property type="project" value="UniProtKB-KW"/>
</dbReference>
<dbReference type="EMBL" id="BNAD01000003">
    <property type="protein sequence ID" value="GHE16842.1"/>
    <property type="molecule type" value="Genomic_DNA"/>
</dbReference>
<feature type="domain" description="Immune inhibitor A-like metallopeptidase VEG" evidence="4">
    <location>
        <begin position="595"/>
        <end position="745"/>
    </location>
</feature>
<dbReference type="InterPro" id="IPR008757">
    <property type="entry name" value="Peptidase_M6-like_domain"/>
</dbReference>
<evidence type="ECO:0000259" key="4">
    <source>
        <dbReference type="Pfam" id="PF20774"/>
    </source>
</evidence>
<dbReference type="Pfam" id="PF05547">
    <property type="entry name" value="Peptidase_M6"/>
    <property type="match status" value="1"/>
</dbReference>
<organism evidence="5 6">
    <name type="scientific">Nocardioides flavus</name>
    <name type="common">ex Wang et al. 2016</name>
    <dbReference type="NCBI Taxonomy" id="2058780"/>
    <lineage>
        <taxon>Bacteria</taxon>
        <taxon>Bacillati</taxon>
        <taxon>Actinomycetota</taxon>
        <taxon>Actinomycetes</taxon>
        <taxon>Propionibacteriales</taxon>
        <taxon>Nocardioidaceae</taxon>
        <taxon>Nocardioides</taxon>
    </lineage>
</organism>
<dbReference type="Proteomes" id="UP000597341">
    <property type="component" value="Unassembled WGS sequence"/>
</dbReference>
<dbReference type="InterPro" id="IPR048665">
    <property type="entry name" value="InhA-like_VEG"/>
</dbReference>
<dbReference type="NCBIfam" id="TIGR03296">
    <property type="entry name" value="M6dom_TIGR03296"/>
    <property type="match status" value="1"/>
</dbReference>
<dbReference type="SUPFAM" id="SSF55486">
    <property type="entry name" value="Metalloproteases ('zincins'), catalytic domain"/>
    <property type="match status" value="1"/>
</dbReference>
<sequence length="768" mass="83056">MNKLVPGIIAGTATLALGLTALAPAVASPSSAAPGRDTAAAQRPDDLPNPFATKQAELRKQAVELIVNGKAKAEPRRGGGSVVTLADGQAVEFVDNKKEARVWTVLSEFGEESSGRYGRGAGPLHNEIAAPDRASDNSTQWTDDFDVAHYEEMFNGEGESFRNYYLDQSNGQYRPTVTTEDWVRVPKNGAWYGDNANETQGYWTYVADTVNAWYEKQLAAGKTTAEIDAYLSQFDVWDRYDFDGDGNFNEADGYIDHFQAIHAGEGEEAGGGTLGEDAIWSHRWYADYTTQGSVGPVVEGNTDADGQPAEENLLGGKRIGSSKYFIGDYTIEPENGGLGVFAHEYAHDLGLPDFYDTAGGENGSAFWTLMSSGSWLGHGEEATGFEVGIGGTPNDMGPEEKLFLGWLDPQVVEAGTQSDHTLRPTGDPASNDAVLVNLPDSTDTQDLTTPYAGSKSWYSGSRSELTATLAREVPATDSVTVTAQAWYDTEVGYDYWWAEYRPVGATQWTKIGQPVDGASRGWTSTRFSYRPGGQATEFRFVYKSDGGVNEAGVFLDEIVTKAGREVLDTEGAEGGESAWTADEFSVSDGTATTTGARYYLMENRSYVNYDDTLRTGPYNFSEGVTRPNWVEHFSYQDGMLVWLVDHSVADNNTSQHPGTAYALPIDANPAALKWSDGSLGRSRIQVFDATFGLQATDALKLSRQVSETESQTLEAAVRDGVAIFDDTVDYYNEELPGTSVRTVGAGVLATVTAHDASGITVRVANQLP</sequence>
<evidence type="ECO:0000313" key="6">
    <source>
        <dbReference type="Proteomes" id="UP000597341"/>
    </source>
</evidence>
<keyword evidence="6" id="KW-1185">Reference proteome</keyword>
<evidence type="ECO:0000256" key="2">
    <source>
        <dbReference type="SAM" id="SignalP"/>
    </source>
</evidence>
<dbReference type="GO" id="GO:0006508">
    <property type="term" value="P:proteolysis"/>
    <property type="evidence" value="ECO:0007669"/>
    <property type="project" value="UniProtKB-KW"/>
</dbReference>
<reference evidence="6" key="1">
    <citation type="journal article" date="2019" name="Int. J. Syst. Evol. Microbiol.">
        <title>The Global Catalogue of Microorganisms (GCM) 10K type strain sequencing project: providing services to taxonomists for standard genome sequencing and annotation.</title>
        <authorList>
            <consortium name="The Broad Institute Genomics Platform"/>
            <consortium name="The Broad Institute Genome Sequencing Center for Infectious Disease"/>
            <person name="Wu L."/>
            <person name="Ma J."/>
        </authorList>
    </citation>
    <scope>NUCLEOTIDE SEQUENCE [LARGE SCALE GENOMIC DNA]</scope>
    <source>
        <strain evidence="6">CGMCC 1.12791</strain>
    </source>
</reference>
<accession>A0ABQ3HGU0</accession>
<feature type="domain" description="Peptidase M6-like" evidence="3">
    <location>
        <begin position="95"/>
        <end position="385"/>
    </location>
</feature>
<dbReference type="PANTHER" id="PTHR41775">
    <property type="entry name" value="SECRETED PROTEIN-RELATED"/>
    <property type="match status" value="1"/>
</dbReference>
<evidence type="ECO:0000313" key="5">
    <source>
        <dbReference type="EMBL" id="GHE16842.1"/>
    </source>
</evidence>
<evidence type="ECO:0000256" key="1">
    <source>
        <dbReference type="SAM" id="MobiDB-lite"/>
    </source>
</evidence>
<feature type="signal peptide" evidence="2">
    <location>
        <begin position="1"/>
        <end position="32"/>
    </location>
</feature>
<keyword evidence="5" id="KW-0378">Hydrolase</keyword>